<dbReference type="Proteomes" id="UP000266272">
    <property type="component" value="Unassembled WGS sequence"/>
</dbReference>
<evidence type="ECO:0000313" key="1">
    <source>
        <dbReference type="EMBL" id="RFU72519.1"/>
    </source>
</evidence>
<proteinExistence type="predicted"/>
<reference evidence="1 2" key="1">
    <citation type="journal article" date="2018" name="PLoS Pathog.">
        <title>Evolution of structural diversity of trichothecenes, a family of toxins produced by plant pathogenic and entomopathogenic fungi.</title>
        <authorList>
            <person name="Proctor R.H."/>
            <person name="McCormick S.P."/>
            <person name="Kim H.S."/>
            <person name="Cardoza R.E."/>
            <person name="Stanley A.M."/>
            <person name="Lindo L."/>
            <person name="Kelly A."/>
            <person name="Brown D.W."/>
            <person name="Lee T."/>
            <person name="Vaughan M.M."/>
            <person name="Alexander N.J."/>
            <person name="Busman M."/>
            <person name="Gutierrez S."/>
        </authorList>
    </citation>
    <scope>NUCLEOTIDE SEQUENCE [LARGE SCALE GENOMIC DNA]</scope>
    <source>
        <strain evidence="1 2">IBT 40837</strain>
    </source>
</reference>
<dbReference type="InterPro" id="IPR036610">
    <property type="entry name" value="PEBP-like_sf"/>
</dbReference>
<dbReference type="STRING" id="490622.A0A395N935"/>
<accession>A0A395N935</accession>
<dbReference type="EMBL" id="PXOA01000836">
    <property type="protein sequence ID" value="RFU72519.1"/>
    <property type="molecule type" value="Genomic_DNA"/>
</dbReference>
<dbReference type="Gene3D" id="1.20.58.1180">
    <property type="match status" value="1"/>
</dbReference>
<sequence length="293" mass="32894">MSRCQAVARPLARQLRQQCAIRPFTTGPARAAAAEVQQQASSTAAQPSPLDLDPNSVLPEFESNLIKAGKMPVGSRRRRVAMRTTANIPFEQLPYQAFQEARAILAADRQEKVAKIKEELEKIAALEKKDAALVKGGQPMKDTKLASLRRYVEQLKIQADINDPLVKKRFEDGLGDMNKPIYRHYAERKWRSYDYRLITQRIKQFNIVPDVLPKLDPVADVQLFFRQAKVSPGQVVDSLVSENPPRLRVQVFSPGPRLVSLVVLDSDVPDVENDAFSKRCHYLAANIPLSPSD</sequence>
<protein>
    <submittedName>
        <fullName evidence="1">Ribosomal 35</fullName>
    </submittedName>
</protein>
<keyword evidence="2" id="KW-1185">Reference proteome</keyword>
<evidence type="ECO:0000313" key="2">
    <source>
        <dbReference type="Proteomes" id="UP000266272"/>
    </source>
</evidence>
<name>A0A395N935_TRIAR</name>
<feature type="non-terminal residue" evidence="1">
    <location>
        <position position="293"/>
    </location>
</feature>
<organism evidence="1 2">
    <name type="scientific">Trichoderma arundinaceum</name>
    <dbReference type="NCBI Taxonomy" id="490622"/>
    <lineage>
        <taxon>Eukaryota</taxon>
        <taxon>Fungi</taxon>
        <taxon>Dikarya</taxon>
        <taxon>Ascomycota</taxon>
        <taxon>Pezizomycotina</taxon>
        <taxon>Sordariomycetes</taxon>
        <taxon>Hypocreomycetidae</taxon>
        <taxon>Hypocreales</taxon>
        <taxon>Hypocreaceae</taxon>
        <taxon>Trichoderma</taxon>
    </lineage>
</organism>
<dbReference type="AlphaFoldDB" id="A0A395N935"/>
<dbReference type="Gene3D" id="3.90.280.10">
    <property type="entry name" value="PEBP-like"/>
    <property type="match status" value="1"/>
</dbReference>
<dbReference type="OrthoDB" id="2153661at2759"/>
<dbReference type="SUPFAM" id="SSF49777">
    <property type="entry name" value="PEBP-like"/>
    <property type="match status" value="1"/>
</dbReference>
<gene>
    <name evidence="1" type="ORF">TARUN_9729</name>
</gene>
<comment type="caution">
    <text evidence="1">The sequence shown here is derived from an EMBL/GenBank/DDBJ whole genome shotgun (WGS) entry which is preliminary data.</text>
</comment>